<proteinExistence type="predicted"/>
<name>A0A1H8LIE6_9SPHI</name>
<dbReference type="Pfam" id="PF04940">
    <property type="entry name" value="BLUF"/>
    <property type="match status" value="1"/>
</dbReference>
<sequence>MEYLVYVSTAKKLMSDAELLDLLQTARIKNAKYNVTGMLLYSEGTFIQALEGEKEDLYTIYKAIELDFRHRNIILMITGSVEERIFPKWSMTFASVNADVLELIEGYLNPSAKNFIGDNNHATIVMLKTFAETNRLSLSF</sequence>
<gene>
    <name evidence="2" type="ORF">SAMN05192574_10598</name>
</gene>
<accession>A0A1H8LIE6</accession>
<evidence type="ECO:0000313" key="3">
    <source>
        <dbReference type="Proteomes" id="UP000198942"/>
    </source>
</evidence>
<dbReference type="EMBL" id="FOCL01000005">
    <property type="protein sequence ID" value="SEO04566.1"/>
    <property type="molecule type" value="Genomic_DNA"/>
</dbReference>
<evidence type="ECO:0000259" key="1">
    <source>
        <dbReference type="PROSITE" id="PS50925"/>
    </source>
</evidence>
<dbReference type="AlphaFoldDB" id="A0A1H8LIE6"/>
<dbReference type="SUPFAM" id="SSF54975">
    <property type="entry name" value="Acylphosphatase/BLUF domain-like"/>
    <property type="match status" value="1"/>
</dbReference>
<dbReference type="InterPro" id="IPR036046">
    <property type="entry name" value="Acylphosphatase-like_dom_sf"/>
</dbReference>
<reference evidence="3" key="1">
    <citation type="submission" date="2016-10" db="EMBL/GenBank/DDBJ databases">
        <authorList>
            <person name="Varghese N."/>
            <person name="Submissions S."/>
        </authorList>
    </citation>
    <scope>NUCLEOTIDE SEQUENCE [LARGE SCALE GENOMIC DNA]</scope>
    <source>
        <strain evidence="3">Gh-48</strain>
    </source>
</reference>
<organism evidence="2 3">
    <name type="scientific">Mucilaginibacter gossypiicola</name>
    <dbReference type="NCBI Taxonomy" id="551995"/>
    <lineage>
        <taxon>Bacteria</taxon>
        <taxon>Pseudomonadati</taxon>
        <taxon>Bacteroidota</taxon>
        <taxon>Sphingobacteriia</taxon>
        <taxon>Sphingobacteriales</taxon>
        <taxon>Sphingobacteriaceae</taxon>
        <taxon>Mucilaginibacter</taxon>
    </lineage>
</organism>
<protein>
    <submittedName>
        <fullName evidence="2">Sensors of blue-light using FAD</fullName>
    </submittedName>
</protein>
<dbReference type="STRING" id="551995.SAMN05192574_10598"/>
<dbReference type="InterPro" id="IPR007024">
    <property type="entry name" value="BLUF_domain"/>
</dbReference>
<dbReference type="GO" id="GO:0071949">
    <property type="term" value="F:FAD binding"/>
    <property type="evidence" value="ECO:0007669"/>
    <property type="project" value="InterPro"/>
</dbReference>
<evidence type="ECO:0000313" key="2">
    <source>
        <dbReference type="EMBL" id="SEO04566.1"/>
    </source>
</evidence>
<dbReference type="RefSeq" id="WP_091211962.1">
    <property type="nucleotide sequence ID" value="NZ_FOCL01000005.1"/>
</dbReference>
<dbReference type="Proteomes" id="UP000198942">
    <property type="component" value="Unassembled WGS sequence"/>
</dbReference>
<feature type="domain" description="BLUF" evidence="1">
    <location>
        <begin position="1"/>
        <end position="92"/>
    </location>
</feature>
<dbReference type="Gene3D" id="3.30.70.100">
    <property type="match status" value="1"/>
</dbReference>
<dbReference type="PROSITE" id="PS50925">
    <property type="entry name" value="BLUF"/>
    <property type="match status" value="1"/>
</dbReference>
<keyword evidence="3" id="KW-1185">Reference proteome</keyword>
<dbReference type="OrthoDB" id="1122028at2"/>
<dbReference type="SMART" id="SM01034">
    <property type="entry name" value="BLUF"/>
    <property type="match status" value="1"/>
</dbReference>
<dbReference type="GO" id="GO:0009882">
    <property type="term" value="F:blue light photoreceptor activity"/>
    <property type="evidence" value="ECO:0007669"/>
    <property type="project" value="InterPro"/>
</dbReference>